<keyword evidence="3" id="KW-1185">Reference proteome</keyword>
<comment type="caution">
    <text evidence="2">The sequence shown here is derived from an EMBL/GenBank/DDBJ whole genome shotgun (WGS) entry which is preliminary data.</text>
</comment>
<feature type="chain" id="PRO_5022118131" description="Glutelin" evidence="1">
    <location>
        <begin position="36"/>
        <end position="179"/>
    </location>
</feature>
<accession>A0A512IVG4</accession>
<dbReference type="AlphaFoldDB" id="A0A512IVG4"/>
<organism evidence="2 3">
    <name type="scientific">Methylobacterium haplocladii</name>
    <dbReference type="NCBI Taxonomy" id="1176176"/>
    <lineage>
        <taxon>Bacteria</taxon>
        <taxon>Pseudomonadati</taxon>
        <taxon>Pseudomonadota</taxon>
        <taxon>Alphaproteobacteria</taxon>
        <taxon>Hyphomicrobiales</taxon>
        <taxon>Methylobacteriaceae</taxon>
        <taxon>Methylobacterium</taxon>
    </lineage>
</organism>
<evidence type="ECO:0000313" key="2">
    <source>
        <dbReference type="EMBL" id="GEP01714.1"/>
    </source>
</evidence>
<feature type="signal peptide" evidence="1">
    <location>
        <begin position="1"/>
        <end position="35"/>
    </location>
</feature>
<dbReference type="OrthoDB" id="8444574at2"/>
<keyword evidence="1" id="KW-0732">Signal</keyword>
<reference evidence="2 3" key="1">
    <citation type="submission" date="2019-07" db="EMBL/GenBank/DDBJ databases">
        <title>Whole genome shotgun sequence of Methylobacterium haplocladii NBRC 107714.</title>
        <authorList>
            <person name="Hosoyama A."/>
            <person name="Uohara A."/>
            <person name="Ohji S."/>
            <person name="Ichikawa N."/>
        </authorList>
    </citation>
    <scope>NUCLEOTIDE SEQUENCE [LARGE SCALE GENOMIC DNA]</scope>
    <source>
        <strain evidence="2 3">NBRC 107714</strain>
    </source>
</reference>
<evidence type="ECO:0008006" key="4">
    <source>
        <dbReference type="Google" id="ProtNLM"/>
    </source>
</evidence>
<dbReference type="EMBL" id="BJZT01000049">
    <property type="protein sequence ID" value="GEP01714.1"/>
    <property type="molecule type" value="Genomic_DNA"/>
</dbReference>
<evidence type="ECO:0000313" key="3">
    <source>
        <dbReference type="Proteomes" id="UP000321258"/>
    </source>
</evidence>
<protein>
    <recommendedName>
        <fullName evidence="4">Glutelin</fullName>
    </recommendedName>
</protein>
<gene>
    <name evidence="2" type="ORF">MHA02_41010</name>
</gene>
<sequence>MHVDRKADRSGGVVARRAARLFAMAAAIVGPPASAAGLDCGPPPAAQAEADAALGKAITAPARDAASDKTLAEAIGRLQAAGLRKALIVDHAVAAYCPLVAREDGISLDRKQEDVRRFASDVTSMLYGSLDPSQAETAIILSLPVKPALSDRIAAAAAKAGQSRDAWIRGAIEAKLAGN</sequence>
<proteinExistence type="predicted"/>
<evidence type="ECO:0000256" key="1">
    <source>
        <dbReference type="SAM" id="SignalP"/>
    </source>
</evidence>
<name>A0A512IVG4_9HYPH</name>
<dbReference type="Proteomes" id="UP000321258">
    <property type="component" value="Unassembled WGS sequence"/>
</dbReference>